<keyword evidence="2" id="KW-0479">Metal-binding</keyword>
<dbReference type="Proteomes" id="UP000438182">
    <property type="component" value="Unassembled WGS sequence"/>
</dbReference>
<evidence type="ECO:0000259" key="6">
    <source>
        <dbReference type="Pfam" id="PF03738"/>
    </source>
</evidence>
<accession>A0A6I4NYB4</accession>
<evidence type="ECO:0000256" key="4">
    <source>
        <dbReference type="ARBA" id="ARBA00022840"/>
    </source>
</evidence>
<dbReference type="SUPFAM" id="SSF52440">
    <property type="entry name" value="PreATP-grasp domain"/>
    <property type="match status" value="1"/>
</dbReference>
<sequence>MIRVAQAPRPDWRAGFDRIGFTFHDLPSEGGRPYWQEEAAYGFASAEIDAIEAATAELFARCMDAVEHVVRHRRFAEFAIPTPLHDLVERSWDEDDPTLYGRFDLALDGPARPDGSVEVRDIRMLEFNADTPTSLVESSAAQWQWLRESRGAESDQFNLLHELLVEQWAHVRAERFGVAPGARLHLASLHDGGDGRLIVEDFDTVAYLAETAREAGFDPKQIFVEQLAFDADARAFVDADGERVERIFKLYPWEWMAIEQFAALLPETRGATAWIEPAWKLLLSNKQLLVVLHELFPGHPNLLPAFRSPAPLADVDRVMKPLLGREGGNVTLIRADGTIEAEQPGDYGAEGFVFQQRAGFARFDGRTPVVGSWVVGETPAGIGIRETSGPITGDLAEFVPHFITDPRPAGRPADPDHAEESA</sequence>
<dbReference type="GO" id="GO:0046872">
    <property type="term" value="F:metal ion binding"/>
    <property type="evidence" value="ECO:0007669"/>
    <property type="project" value="UniProtKB-KW"/>
</dbReference>
<keyword evidence="5" id="KW-0460">Magnesium</keyword>
<dbReference type="RefSeq" id="WP_160423502.1">
    <property type="nucleotide sequence ID" value="NZ_WSTA01000020.1"/>
</dbReference>
<keyword evidence="8" id="KW-1185">Reference proteome</keyword>
<dbReference type="GO" id="GO:0005524">
    <property type="term" value="F:ATP binding"/>
    <property type="evidence" value="ECO:0007669"/>
    <property type="project" value="UniProtKB-KW"/>
</dbReference>
<dbReference type="Gene3D" id="3.30.1490.330">
    <property type="match status" value="1"/>
</dbReference>
<keyword evidence="4" id="KW-0067">ATP-binding</keyword>
<evidence type="ECO:0000256" key="3">
    <source>
        <dbReference type="ARBA" id="ARBA00022741"/>
    </source>
</evidence>
<protein>
    <submittedName>
        <fullName evidence="7">Glutathionylspermidine synthase family protein</fullName>
    </submittedName>
</protein>
<name>A0A6I4NYB4_9MICO</name>
<feature type="domain" description="Glutathionylspermidine synthase pre-ATP-grasp-like" evidence="6">
    <location>
        <begin position="12"/>
        <end position="403"/>
    </location>
</feature>
<dbReference type="EMBL" id="WSTA01000020">
    <property type="protein sequence ID" value="MWB98162.1"/>
    <property type="molecule type" value="Genomic_DNA"/>
</dbReference>
<reference evidence="7 8" key="1">
    <citation type="submission" date="2019-12" db="EMBL/GenBank/DDBJ databases">
        <authorList>
            <person name="Kim Y.S."/>
        </authorList>
    </citation>
    <scope>NUCLEOTIDE SEQUENCE [LARGE SCALE GENOMIC DNA]</scope>
    <source>
        <strain evidence="7 8">MMS17-SY077</strain>
    </source>
</reference>
<organism evidence="7 8">
    <name type="scientific">Agromyces seonyuensis</name>
    <dbReference type="NCBI Taxonomy" id="2662446"/>
    <lineage>
        <taxon>Bacteria</taxon>
        <taxon>Bacillati</taxon>
        <taxon>Actinomycetota</taxon>
        <taxon>Actinomycetes</taxon>
        <taxon>Micrococcales</taxon>
        <taxon>Microbacteriaceae</taxon>
        <taxon>Agromyces</taxon>
    </lineage>
</organism>
<keyword evidence="3" id="KW-0547">Nucleotide-binding</keyword>
<dbReference type="Pfam" id="PF03738">
    <property type="entry name" value="GSP_synth"/>
    <property type="match status" value="1"/>
</dbReference>
<evidence type="ECO:0000313" key="7">
    <source>
        <dbReference type="EMBL" id="MWB98162.1"/>
    </source>
</evidence>
<proteinExistence type="predicted"/>
<dbReference type="InterPro" id="IPR005494">
    <property type="entry name" value="GSPS_pre-ATP-grasp-like_dom"/>
</dbReference>
<evidence type="ECO:0000313" key="8">
    <source>
        <dbReference type="Proteomes" id="UP000438182"/>
    </source>
</evidence>
<dbReference type="InterPro" id="IPR016185">
    <property type="entry name" value="PreATP-grasp_dom_sf"/>
</dbReference>
<dbReference type="AlphaFoldDB" id="A0A6I4NYB4"/>
<evidence type="ECO:0000256" key="2">
    <source>
        <dbReference type="ARBA" id="ARBA00022723"/>
    </source>
</evidence>
<dbReference type="SUPFAM" id="SSF56059">
    <property type="entry name" value="Glutathione synthetase ATP-binding domain-like"/>
    <property type="match status" value="1"/>
</dbReference>
<keyword evidence="1" id="KW-0436">Ligase</keyword>
<dbReference type="GO" id="GO:0016874">
    <property type="term" value="F:ligase activity"/>
    <property type="evidence" value="ECO:0007669"/>
    <property type="project" value="UniProtKB-KW"/>
</dbReference>
<comment type="caution">
    <text evidence="7">The sequence shown here is derived from an EMBL/GenBank/DDBJ whole genome shotgun (WGS) entry which is preliminary data.</text>
</comment>
<gene>
    <name evidence="7" type="ORF">GB864_06320</name>
</gene>
<evidence type="ECO:0000256" key="1">
    <source>
        <dbReference type="ARBA" id="ARBA00022598"/>
    </source>
</evidence>
<evidence type="ECO:0000256" key="5">
    <source>
        <dbReference type="ARBA" id="ARBA00022842"/>
    </source>
</evidence>